<dbReference type="KEGG" id="tak:Tharo_2830"/>
<evidence type="ECO:0000313" key="3">
    <source>
        <dbReference type="EMBL" id="AVR89712.1"/>
    </source>
</evidence>
<dbReference type="AlphaFoldDB" id="A0A2R4BR82"/>
<dbReference type="Gene3D" id="1.20.140.90">
    <property type="entry name" value="Malonyl-CoA decarboxylase, oligemerization domain"/>
    <property type="match status" value="1"/>
</dbReference>
<feature type="domain" description="Malonyl-CoA decarboxylase C-terminal" evidence="1">
    <location>
        <begin position="173"/>
        <end position="435"/>
    </location>
</feature>
<dbReference type="InterPro" id="IPR035372">
    <property type="entry name" value="MCD_N"/>
</dbReference>
<dbReference type="Proteomes" id="UP000241885">
    <property type="component" value="Chromosome"/>
</dbReference>
<dbReference type="Gene3D" id="3.40.630.150">
    <property type="entry name" value="Malonyl-CoA decarboxylase, catalytic domain"/>
    <property type="match status" value="1"/>
</dbReference>
<accession>A0A2R4BR82</accession>
<keyword evidence="4" id="KW-1185">Reference proteome</keyword>
<dbReference type="OrthoDB" id="5292736at2"/>
<organism evidence="3 4">
    <name type="scientific">Thauera aromatica K172</name>
    <dbReference type="NCBI Taxonomy" id="44139"/>
    <lineage>
        <taxon>Bacteria</taxon>
        <taxon>Pseudomonadati</taxon>
        <taxon>Pseudomonadota</taxon>
        <taxon>Betaproteobacteria</taxon>
        <taxon>Rhodocyclales</taxon>
        <taxon>Zoogloeaceae</taxon>
        <taxon>Thauera</taxon>
    </lineage>
</organism>
<evidence type="ECO:0000259" key="2">
    <source>
        <dbReference type="Pfam" id="PF17408"/>
    </source>
</evidence>
<dbReference type="PANTHER" id="PTHR28641">
    <property type="match status" value="1"/>
</dbReference>
<dbReference type="GO" id="GO:0006633">
    <property type="term" value="P:fatty acid biosynthetic process"/>
    <property type="evidence" value="ECO:0007669"/>
    <property type="project" value="InterPro"/>
</dbReference>
<dbReference type="EC" id="4.1.1.9" evidence="3"/>
<dbReference type="Pfam" id="PF05292">
    <property type="entry name" value="MCD"/>
    <property type="match status" value="1"/>
</dbReference>
<dbReference type="InterPro" id="IPR038351">
    <property type="entry name" value="MCD_N_sf"/>
</dbReference>
<evidence type="ECO:0000259" key="1">
    <source>
        <dbReference type="Pfam" id="PF05292"/>
    </source>
</evidence>
<proteinExistence type="predicted"/>
<dbReference type="InterPro" id="IPR042303">
    <property type="entry name" value="Malonyl_CoA_deC_C_sf"/>
</dbReference>
<gene>
    <name evidence="3" type="ORF">Tharo_2830</name>
</gene>
<dbReference type="InterPro" id="IPR038917">
    <property type="entry name" value="Malonyl_CoA_deC"/>
</dbReference>
<dbReference type="RefSeq" id="WP_107221778.1">
    <property type="nucleotide sequence ID" value="NZ_CP028339.1"/>
</dbReference>
<dbReference type="InterPro" id="IPR007956">
    <property type="entry name" value="Malonyl_CoA_deC_C"/>
</dbReference>
<feature type="domain" description="Malonyl-CoA decarboxylase N-terminal" evidence="2">
    <location>
        <begin position="83"/>
        <end position="170"/>
    </location>
</feature>
<dbReference type="GO" id="GO:0050080">
    <property type="term" value="F:malonyl-CoA decarboxylase activity"/>
    <property type="evidence" value="ECO:0007669"/>
    <property type="project" value="UniProtKB-EC"/>
</dbReference>
<name>A0A2R4BR82_THAAR</name>
<dbReference type="EMBL" id="CP028339">
    <property type="protein sequence ID" value="AVR89712.1"/>
    <property type="molecule type" value="Genomic_DNA"/>
</dbReference>
<dbReference type="Pfam" id="PF17408">
    <property type="entry name" value="MCD_N"/>
    <property type="match status" value="1"/>
</dbReference>
<reference evidence="3 4" key="1">
    <citation type="submission" date="2018-03" db="EMBL/GenBank/DDBJ databases">
        <title>Complete genome sequence of Thauera aromatica, a model organism for studying aromatic compound degradation under denitrifying conditions.</title>
        <authorList>
            <person name="Lo H.-Y."/>
            <person name="Goris T."/>
            <person name="Boll M."/>
            <person name="Mueller J.A."/>
        </authorList>
    </citation>
    <scope>NUCLEOTIDE SEQUENCE [LARGE SCALE GENOMIC DNA]</scope>
    <source>
        <strain evidence="3 4">K172</strain>
    </source>
</reference>
<dbReference type="PANTHER" id="PTHR28641:SF1">
    <property type="entry name" value="MALONYL-COA DECARBOXYLASE, MITOCHONDRIAL"/>
    <property type="match status" value="1"/>
</dbReference>
<protein>
    <submittedName>
        <fullName evidence="3">Putative malonyl-CoA decarboxylase</fullName>
        <ecNumber evidence="3">4.1.1.9</ecNumber>
    </submittedName>
</protein>
<sequence length="464" mass="51564">MTGSGLVSRSLSKVRELVVNAAQLGRETVAKDPEHIRRQLQECAEGRGGEVSTRLRAARLAETYLHLDDAQRRGFLRMIAHEFGPDPAQVANAHEAYQAAVGTPAQWDAEARLRAAMRSRRLRILTQFNAIPQGVKFLVDLRADLLRYLADDPALKPLDRELETRLSAWFDVGFLELQRITWNSPAALLEKLVGYEAVHEIQSWQDLKNRLDSDRRCYAFFHPRMPLEPLIFVQVALLEDLADDVQRLLDIEAPLADTTKATTAIFYSISATQPGLRGVSFGNFLLKRVIDDLKRDFPRLHVFATLSPIPGLARWARRHPDALAAAVTPADAKRLAAAGVAADDFATDGVGALLDRLDGGAWAADAALAAALQDVLLRLAARYLLEARRDERPTDAVARFHLGNGARVERLNWLADTSPKGFAQSWGLMVNYLYDPERIEANVEAFASEGRIDASTAVRRLARR</sequence>
<keyword evidence="3" id="KW-0456">Lyase</keyword>
<evidence type="ECO:0000313" key="4">
    <source>
        <dbReference type="Proteomes" id="UP000241885"/>
    </source>
</evidence>